<evidence type="ECO:0000313" key="6">
    <source>
        <dbReference type="Proteomes" id="UP000432089"/>
    </source>
</evidence>
<dbReference type="InterPro" id="IPR029787">
    <property type="entry name" value="Nucleotide_cyclase"/>
</dbReference>
<dbReference type="Pfam" id="PF00990">
    <property type="entry name" value="GGDEF"/>
    <property type="match status" value="1"/>
</dbReference>
<dbReference type="InterPro" id="IPR000160">
    <property type="entry name" value="GGDEF_dom"/>
</dbReference>
<dbReference type="GO" id="GO:0043709">
    <property type="term" value="P:cell adhesion involved in single-species biofilm formation"/>
    <property type="evidence" value="ECO:0007669"/>
    <property type="project" value="TreeGrafter"/>
</dbReference>
<feature type="transmembrane region" description="Helical" evidence="3">
    <location>
        <begin position="120"/>
        <end position="140"/>
    </location>
</feature>
<dbReference type="EC" id="2.7.7.65" evidence="1"/>
<evidence type="ECO:0000259" key="4">
    <source>
        <dbReference type="PROSITE" id="PS50887"/>
    </source>
</evidence>
<dbReference type="PANTHER" id="PTHR45138">
    <property type="entry name" value="REGULATORY COMPONENTS OF SENSORY TRANSDUCTION SYSTEM"/>
    <property type="match status" value="1"/>
</dbReference>
<dbReference type="Proteomes" id="UP000432089">
    <property type="component" value="Unassembled WGS sequence"/>
</dbReference>
<dbReference type="GO" id="GO:1902201">
    <property type="term" value="P:negative regulation of bacterial-type flagellum-dependent cell motility"/>
    <property type="evidence" value="ECO:0007669"/>
    <property type="project" value="TreeGrafter"/>
</dbReference>
<name>A0A7V7PNK0_9HYPH</name>
<dbReference type="EMBL" id="VZDO01000010">
    <property type="protein sequence ID" value="KAB0679268.1"/>
    <property type="molecule type" value="Genomic_DNA"/>
</dbReference>
<feature type="domain" description="GGDEF" evidence="4">
    <location>
        <begin position="246"/>
        <end position="378"/>
    </location>
</feature>
<keyword evidence="3" id="KW-1133">Transmembrane helix</keyword>
<dbReference type="PROSITE" id="PS50887">
    <property type="entry name" value="GGDEF"/>
    <property type="match status" value="1"/>
</dbReference>
<dbReference type="AlphaFoldDB" id="A0A7V7PNK0"/>
<proteinExistence type="predicted"/>
<dbReference type="RefSeq" id="WP_150970273.1">
    <property type="nucleotide sequence ID" value="NZ_VZDO01000010.1"/>
</dbReference>
<keyword evidence="6" id="KW-1185">Reference proteome</keyword>
<feature type="transmembrane region" description="Helical" evidence="3">
    <location>
        <begin position="152"/>
        <end position="175"/>
    </location>
</feature>
<dbReference type="GO" id="GO:0052621">
    <property type="term" value="F:diguanylate cyclase activity"/>
    <property type="evidence" value="ECO:0007669"/>
    <property type="project" value="UniProtKB-EC"/>
</dbReference>
<feature type="transmembrane region" description="Helical" evidence="3">
    <location>
        <begin position="62"/>
        <end position="80"/>
    </location>
</feature>
<accession>A0A7V7PNK0</accession>
<feature type="transmembrane region" description="Helical" evidence="3">
    <location>
        <begin position="37"/>
        <end position="56"/>
    </location>
</feature>
<dbReference type="PROSITE" id="PS51257">
    <property type="entry name" value="PROKAR_LIPOPROTEIN"/>
    <property type="match status" value="1"/>
</dbReference>
<dbReference type="SMART" id="SM00267">
    <property type="entry name" value="GGDEF"/>
    <property type="match status" value="1"/>
</dbReference>
<keyword evidence="3" id="KW-0812">Transmembrane</keyword>
<comment type="caution">
    <text evidence="5">The sequence shown here is derived from an EMBL/GenBank/DDBJ whole genome shotgun (WGS) entry which is preliminary data.</text>
</comment>
<feature type="transmembrane region" description="Helical" evidence="3">
    <location>
        <begin position="6"/>
        <end position="25"/>
    </location>
</feature>
<protein>
    <recommendedName>
        <fullName evidence="1">diguanylate cyclase</fullName>
        <ecNumber evidence="1">2.7.7.65</ecNumber>
    </recommendedName>
</protein>
<dbReference type="InterPro" id="IPR050469">
    <property type="entry name" value="Diguanylate_Cyclase"/>
</dbReference>
<dbReference type="NCBIfam" id="TIGR00254">
    <property type="entry name" value="GGDEF"/>
    <property type="match status" value="1"/>
</dbReference>
<evidence type="ECO:0000256" key="2">
    <source>
        <dbReference type="ARBA" id="ARBA00034247"/>
    </source>
</evidence>
<dbReference type="InterPro" id="IPR043128">
    <property type="entry name" value="Rev_trsase/Diguanyl_cyclase"/>
</dbReference>
<evidence type="ECO:0000256" key="3">
    <source>
        <dbReference type="SAM" id="Phobius"/>
    </source>
</evidence>
<organism evidence="5 6">
    <name type="scientific">Plantimonas leprariae</name>
    <dbReference type="NCBI Taxonomy" id="2615207"/>
    <lineage>
        <taxon>Bacteria</taxon>
        <taxon>Pseudomonadati</taxon>
        <taxon>Pseudomonadota</taxon>
        <taxon>Alphaproteobacteria</taxon>
        <taxon>Hyphomicrobiales</taxon>
        <taxon>Aurantimonadaceae</taxon>
        <taxon>Plantimonas</taxon>
    </lineage>
</organism>
<dbReference type="Gene3D" id="3.30.70.270">
    <property type="match status" value="1"/>
</dbReference>
<evidence type="ECO:0000313" key="5">
    <source>
        <dbReference type="EMBL" id="KAB0679268.1"/>
    </source>
</evidence>
<evidence type="ECO:0000256" key="1">
    <source>
        <dbReference type="ARBA" id="ARBA00012528"/>
    </source>
</evidence>
<feature type="transmembrane region" description="Helical" evidence="3">
    <location>
        <begin position="187"/>
        <end position="206"/>
    </location>
</feature>
<keyword evidence="3" id="KW-0472">Membrane</keyword>
<gene>
    <name evidence="5" type="ORF">F6X38_13070</name>
</gene>
<dbReference type="PANTHER" id="PTHR45138:SF9">
    <property type="entry name" value="DIGUANYLATE CYCLASE DGCM-RELATED"/>
    <property type="match status" value="1"/>
</dbReference>
<dbReference type="CDD" id="cd01949">
    <property type="entry name" value="GGDEF"/>
    <property type="match status" value="1"/>
</dbReference>
<sequence>MRIDVSTLYLLIVGTTFVGACLTLWQRRTMAAHQREMGFWAAGYGLVGLGCLLRMFDGGVASFVSIGLSNVALLLGYAAITAGAMLFGGRRIAPSFVVAVAAFALGWLVWGQYAPVETRIVVTGLALAGLSFQAASALGERHEPVSLASRRLVRAMFAAHGAFFLLRIGVTLSGIEGEVLFSGANFAATMIEGVLWSAFAPAALLMMAREATERRLVAASETDFLTGVDNRRAFTAKATLLLAEQPLAALVVFDLDHFKTINDRHGHGVGDEVLRTFCRVVAKELSIGDVFGRLGGEEFAAVFAGCGAEDARRLAAAVSKLYTTEVALHFTLSLGATASAGVAANRPGADLARLLGEADGALYRAKRAGRDQVVIAEAPPIVAASAPLATRAA</sequence>
<feature type="transmembrane region" description="Helical" evidence="3">
    <location>
        <begin position="92"/>
        <end position="114"/>
    </location>
</feature>
<comment type="catalytic activity">
    <reaction evidence="2">
        <text>2 GTP = 3',3'-c-di-GMP + 2 diphosphate</text>
        <dbReference type="Rhea" id="RHEA:24898"/>
        <dbReference type="ChEBI" id="CHEBI:33019"/>
        <dbReference type="ChEBI" id="CHEBI:37565"/>
        <dbReference type="ChEBI" id="CHEBI:58805"/>
        <dbReference type="EC" id="2.7.7.65"/>
    </reaction>
</comment>
<reference evidence="5 6" key="1">
    <citation type="submission" date="2019-09" db="EMBL/GenBank/DDBJ databases">
        <title>YIM 132180 draft genome.</title>
        <authorList>
            <person name="Zhang K."/>
        </authorList>
    </citation>
    <scope>NUCLEOTIDE SEQUENCE [LARGE SCALE GENOMIC DNA]</scope>
    <source>
        <strain evidence="5 6">YIM 132180</strain>
    </source>
</reference>
<dbReference type="SUPFAM" id="SSF55073">
    <property type="entry name" value="Nucleotide cyclase"/>
    <property type="match status" value="1"/>
</dbReference>
<dbReference type="GO" id="GO:0005886">
    <property type="term" value="C:plasma membrane"/>
    <property type="evidence" value="ECO:0007669"/>
    <property type="project" value="TreeGrafter"/>
</dbReference>